<protein>
    <submittedName>
        <fullName evidence="2">Peptidase S24</fullName>
    </submittedName>
</protein>
<organism evidence="2 3">
    <name type="scientific">Paenibacillus chitinolyticus</name>
    <dbReference type="NCBI Taxonomy" id="79263"/>
    <lineage>
        <taxon>Bacteria</taxon>
        <taxon>Bacillati</taxon>
        <taxon>Bacillota</taxon>
        <taxon>Bacilli</taxon>
        <taxon>Bacillales</taxon>
        <taxon>Paenibacillaceae</taxon>
        <taxon>Paenibacillus</taxon>
    </lineage>
</organism>
<dbReference type="KEGG" id="pchi:PC41400_27530"/>
<dbReference type="GeneID" id="95378545"/>
<evidence type="ECO:0000313" key="2">
    <source>
        <dbReference type="EMBL" id="QAV21214.1"/>
    </source>
</evidence>
<reference evidence="1 4" key="2">
    <citation type="submission" date="2022-05" db="EMBL/GenBank/DDBJ databases">
        <title>Genome Sequencing of Bee-Associated Microbes.</title>
        <authorList>
            <person name="Dunlap C."/>
        </authorList>
    </citation>
    <scope>NUCLEOTIDE SEQUENCE [LARGE SCALE GENOMIC DNA]</scope>
    <source>
        <strain evidence="1 4">NRRL B-23120</strain>
    </source>
</reference>
<dbReference type="EMBL" id="JAMDMJ010000007">
    <property type="protein sequence ID" value="MCY9595309.1"/>
    <property type="molecule type" value="Genomic_DNA"/>
</dbReference>
<reference evidence="2 3" key="1">
    <citation type="submission" date="2018-01" db="EMBL/GenBank/DDBJ databases">
        <title>The whole genome sequencing and assembly of Paenibacillus chitinolyticus KCCM 41400 strain.</title>
        <authorList>
            <person name="Kim J.-Y."/>
            <person name="Park M.-K."/>
            <person name="Lee Y.-J."/>
            <person name="Yi H."/>
            <person name="Bahn Y.-S."/>
            <person name="Kim J.F."/>
            <person name="Lee D.-W."/>
        </authorList>
    </citation>
    <scope>NUCLEOTIDE SEQUENCE [LARGE SCALE GENOMIC DNA]</scope>
    <source>
        <strain evidence="2 3">KCCM 41400</strain>
    </source>
</reference>
<dbReference type="AlphaFoldDB" id="A0A410X3K6"/>
<dbReference type="RefSeq" id="WP_042234937.1">
    <property type="nucleotide sequence ID" value="NZ_CP026520.1"/>
</dbReference>
<keyword evidence="4" id="KW-1185">Reference proteome</keyword>
<evidence type="ECO:0000313" key="3">
    <source>
        <dbReference type="Proteomes" id="UP000288943"/>
    </source>
</evidence>
<dbReference type="Proteomes" id="UP001527202">
    <property type="component" value="Unassembled WGS sequence"/>
</dbReference>
<dbReference type="CDD" id="cd06462">
    <property type="entry name" value="Peptidase_S24_S26"/>
    <property type="match status" value="1"/>
</dbReference>
<proteinExistence type="predicted"/>
<accession>A0A410X3K6</accession>
<dbReference type="EMBL" id="CP026520">
    <property type="protein sequence ID" value="QAV21214.1"/>
    <property type="molecule type" value="Genomic_DNA"/>
</dbReference>
<gene>
    <name evidence="1" type="ORF">M5X16_05920</name>
    <name evidence="2" type="ORF">PC41400_27530</name>
</gene>
<name>A0A410X3K6_9BACL</name>
<dbReference type="Proteomes" id="UP000288943">
    <property type="component" value="Chromosome"/>
</dbReference>
<evidence type="ECO:0000313" key="1">
    <source>
        <dbReference type="EMBL" id="MCY9595309.1"/>
    </source>
</evidence>
<dbReference type="OrthoDB" id="2860586at2"/>
<sequence length="164" mass="17694">MGGEAHSRLGSGGFGAEALVVRRALELKGRVEIPSRGTSMRPLIREGSVCAFVPVAAADLRRGDIVLFEGEEGGLIAHRLIRRGEEGPQAPLLCKGDANIGFDPLVPAAKVLARLETISRDGRVSSRLSPGFRIWGRIMTAFPALSRGFRLASRVARRLRGQRN</sequence>
<evidence type="ECO:0000313" key="4">
    <source>
        <dbReference type="Proteomes" id="UP001527202"/>
    </source>
</evidence>